<keyword evidence="1" id="KW-0732">Signal</keyword>
<evidence type="ECO:0008006" key="4">
    <source>
        <dbReference type="Google" id="ProtNLM"/>
    </source>
</evidence>
<dbReference type="EMBL" id="JAERUA010000019">
    <property type="protein sequence ID" value="KAI1886448.1"/>
    <property type="molecule type" value="Genomic_DNA"/>
</dbReference>
<comment type="caution">
    <text evidence="2">The sequence shown here is derived from an EMBL/GenBank/DDBJ whole genome shotgun (WGS) entry which is preliminary data.</text>
</comment>
<name>A0A8T3CVE7_9TELE</name>
<evidence type="ECO:0000313" key="3">
    <source>
        <dbReference type="Proteomes" id="UP000829720"/>
    </source>
</evidence>
<feature type="signal peptide" evidence="1">
    <location>
        <begin position="1"/>
        <end position="22"/>
    </location>
</feature>
<evidence type="ECO:0000313" key="2">
    <source>
        <dbReference type="EMBL" id="KAI1886448.1"/>
    </source>
</evidence>
<organism evidence="2 3">
    <name type="scientific">Albula goreensis</name>
    <dbReference type="NCBI Taxonomy" id="1534307"/>
    <lineage>
        <taxon>Eukaryota</taxon>
        <taxon>Metazoa</taxon>
        <taxon>Chordata</taxon>
        <taxon>Craniata</taxon>
        <taxon>Vertebrata</taxon>
        <taxon>Euteleostomi</taxon>
        <taxon>Actinopterygii</taxon>
        <taxon>Neopterygii</taxon>
        <taxon>Teleostei</taxon>
        <taxon>Albuliformes</taxon>
        <taxon>Albulidae</taxon>
        <taxon>Albula</taxon>
    </lineage>
</organism>
<evidence type="ECO:0000256" key="1">
    <source>
        <dbReference type="SAM" id="SignalP"/>
    </source>
</evidence>
<dbReference type="AlphaFoldDB" id="A0A8T3CVE7"/>
<accession>A0A8T3CVE7</accession>
<reference evidence="2" key="1">
    <citation type="submission" date="2021-01" db="EMBL/GenBank/DDBJ databases">
        <authorList>
            <person name="Zahm M."/>
            <person name="Roques C."/>
            <person name="Cabau C."/>
            <person name="Klopp C."/>
            <person name="Donnadieu C."/>
            <person name="Jouanno E."/>
            <person name="Lampietro C."/>
            <person name="Louis A."/>
            <person name="Herpin A."/>
            <person name="Echchiki A."/>
            <person name="Berthelot C."/>
            <person name="Parey E."/>
            <person name="Roest-Crollius H."/>
            <person name="Braasch I."/>
            <person name="Postlethwait J."/>
            <person name="Bobe J."/>
            <person name="Montfort J."/>
            <person name="Bouchez O."/>
            <person name="Begum T."/>
            <person name="Mejri S."/>
            <person name="Adams A."/>
            <person name="Chen W.-J."/>
            <person name="Guiguen Y."/>
        </authorList>
    </citation>
    <scope>NUCLEOTIDE SEQUENCE</scope>
    <source>
        <tissue evidence="2">Blood</tissue>
    </source>
</reference>
<feature type="chain" id="PRO_5035778691" description="Secreted protein" evidence="1">
    <location>
        <begin position="23"/>
        <end position="71"/>
    </location>
</feature>
<proteinExistence type="predicted"/>
<protein>
    <recommendedName>
        <fullName evidence="4">Secreted protein</fullName>
    </recommendedName>
</protein>
<gene>
    <name evidence="2" type="ORF">AGOR_G00195860</name>
</gene>
<dbReference type="Proteomes" id="UP000829720">
    <property type="component" value="Unassembled WGS sequence"/>
</dbReference>
<keyword evidence="3" id="KW-1185">Reference proteome</keyword>
<sequence>MWWPQIHSLLRALSAAASAASAALMRSSTVTPSSFPFLESLVRSVGLEDYALLPRFTEETKLCSLLESCCP</sequence>